<evidence type="ECO:0000313" key="4">
    <source>
        <dbReference type="Proteomes" id="UP000196573"/>
    </source>
</evidence>
<evidence type="ECO:0000256" key="1">
    <source>
        <dbReference type="SAM" id="Coils"/>
    </source>
</evidence>
<keyword evidence="4" id="KW-1185">Reference proteome</keyword>
<dbReference type="AlphaFoldDB" id="A0A1X7AEM7"/>
<keyword evidence="1" id="KW-0175">Coiled coil</keyword>
<reference evidence="3 4" key="1">
    <citation type="submission" date="2017-03" db="EMBL/GenBank/DDBJ databases">
        <authorList>
            <person name="Afonso C.L."/>
            <person name="Miller P.J."/>
            <person name="Scott M.A."/>
            <person name="Spackman E."/>
            <person name="Goraichik I."/>
            <person name="Dimitrov K.M."/>
            <person name="Suarez D.L."/>
            <person name="Swayne D.E."/>
        </authorList>
    </citation>
    <scope>NUCLEOTIDE SEQUENCE [LARGE SCALE GENOMIC DNA]</scope>
    <source>
        <strain evidence="3">SB41UT1</strain>
    </source>
</reference>
<gene>
    <name evidence="3" type="ORF">EHSB41UT_00485</name>
</gene>
<organism evidence="3 4">
    <name type="scientific">Parendozoicomonas haliclonae</name>
    <dbReference type="NCBI Taxonomy" id="1960125"/>
    <lineage>
        <taxon>Bacteria</taxon>
        <taxon>Pseudomonadati</taxon>
        <taxon>Pseudomonadota</taxon>
        <taxon>Gammaproteobacteria</taxon>
        <taxon>Oceanospirillales</taxon>
        <taxon>Endozoicomonadaceae</taxon>
        <taxon>Parendozoicomonas</taxon>
    </lineage>
</organism>
<accession>A0A1X7AEM7</accession>
<name>A0A1X7AEM7_9GAMM</name>
<feature type="coiled-coil region" evidence="1">
    <location>
        <begin position="405"/>
        <end position="432"/>
    </location>
</feature>
<protein>
    <submittedName>
        <fullName evidence="3">Uncharacterized protein</fullName>
    </submittedName>
</protein>
<sequence>MERHLAAQGTPIASPTHTIQQTIKTEPEDTYGDSGTPVASTALHRVSHHRPDYASCRKTVNTVLRTTGFNSSVVGTHLDDRSVAIYQQLETLILENKKKAAEGKQEEVEELIQQESPETLEALGRYAMEIEAKQADPRLAACLDYMVAHSLANTTTGDMSDVQFDWRQIKVATPDAEIGSQPRRMRARAADKRKNRNEGEGSKKGHLQALRAEKKRRKSTSSSCSEGGSRRKARSPRRITEIPFCDQYVPASKSVEVFAKQFHLNKLLNARDHTLDVRRANISVDDWEKIVQFADRLVNKLGGKLFMSSKTSHIRQLILRDHSELVKWLDNLQKRYDDSPESKPVQLLQLWLDWTVALAFDNAERGSENLYRPTFNWRTLSRQLKREIELAELNADGTRYYAYTKDELIKRIYNLERELMEKDQALEKSEARSRKRKARAELYAETLLEVRGSVVRKIGRAIPEEDDS</sequence>
<evidence type="ECO:0000256" key="2">
    <source>
        <dbReference type="SAM" id="MobiDB-lite"/>
    </source>
</evidence>
<dbReference type="Proteomes" id="UP000196573">
    <property type="component" value="Unassembled WGS sequence"/>
</dbReference>
<feature type="region of interest" description="Disordered" evidence="2">
    <location>
        <begin position="175"/>
        <end position="236"/>
    </location>
</feature>
<evidence type="ECO:0000313" key="3">
    <source>
        <dbReference type="EMBL" id="SMA35053.1"/>
    </source>
</evidence>
<proteinExistence type="predicted"/>
<feature type="compositionally biased region" description="Basic and acidic residues" evidence="2">
    <location>
        <begin position="188"/>
        <end position="203"/>
    </location>
</feature>
<dbReference type="RefSeq" id="WP_087106510.1">
    <property type="nucleotide sequence ID" value="NZ_CBCSCN010000004.1"/>
</dbReference>
<dbReference type="EMBL" id="FWPT01000001">
    <property type="protein sequence ID" value="SMA35053.1"/>
    <property type="molecule type" value="Genomic_DNA"/>
</dbReference>